<proteinExistence type="predicted"/>
<evidence type="ECO:0000256" key="1">
    <source>
        <dbReference type="SAM" id="MobiDB-lite"/>
    </source>
</evidence>
<gene>
    <name evidence="2" type="ORF">FJT64_018153</name>
</gene>
<sequence length="213" mass="22739">MKSSKATMQTFPCGHCVVCRKCFIKTIQMTVAQRALPLRCVLCRERVIRLKQTFNCSYAMRLPLSVSQYSMTSSVTSSPDWDLPSSSSLYSVSSGCSVVSADSQASRLSKSSLRSGASSVSSKKRVTFAVSPLLHIPAQTAQSTPVICPLAGAHVIASAGEQAGPARADRQRAANQKNRQPRQDAVARGADKALPPARGVEFSPLLTPAGRRA</sequence>
<comment type="caution">
    <text evidence="2">The sequence shown here is derived from an EMBL/GenBank/DDBJ whole genome shotgun (WGS) entry which is preliminary data.</text>
</comment>
<accession>A0A6A4X7L9</accession>
<keyword evidence="3" id="KW-1185">Reference proteome</keyword>
<evidence type="ECO:0000313" key="3">
    <source>
        <dbReference type="Proteomes" id="UP000440578"/>
    </source>
</evidence>
<dbReference type="Proteomes" id="UP000440578">
    <property type="component" value="Unassembled WGS sequence"/>
</dbReference>
<organism evidence="2 3">
    <name type="scientific">Amphibalanus amphitrite</name>
    <name type="common">Striped barnacle</name>
    <name type="synonym">Balanus amphitrite</name>
    <dbReference type="NCBI Taxonomy" id="1232801"/>
    <lineage>
        <taxon>Eukaryota</taxon>
        <taxon>Metazoa</taxon>
        <taxon>Ecdysozoa</taxon>
        <taxon>Arthropoda</taxon>
        <taxon>Crustacea</taxon>
        <taxon>Multicrustacea</taxon>
        <taxon>Cirripedia</taxon>
        <taxon>Thoracica</taxon>
        <taxon>Thoracicalcarea</taxon>
        <taxon>Balanomorpha</taxon>
        <taxon>Balanoidea</taxon>
        <taxon>Balanidae</taxon>
        <taxon>Amphibalaninae</taxon>
        <taxon>Amphibalanus</taxon>
    </lineage>
</organism>
<protein>
    <recommendedName>
        <fullName evidence="4">RING-type domain-containing protein</fullName>
    </recommendedName>
</protein>
<dbReference type="OrthoDB" id="6381204at2759"/>
<dbReference type="AlphaFoldDB" id="A0A6A4X7L9"/>
<feature type="region of interest" description="Disordered" evidence="1">
    <location>
        <begin position="161"/>
        <end position="213"/>
    </location>
</feature>
<evidence type="ECO:0008006" key="4">
    <source>
        <dbReference type="Google" id="ProtNLM"/>
    </source>
</evidence>
<name>A0A6A4X7L9_AMPAM</name>
<reference evidence="2 3" key="1">
    <citation type="submission" date="2019-07" db="EMBL/GenBank/DDBJ databases">
        <title>Draft genome assembly of a fouling barnacle, Amphibalanus amphitrite (Darwin, 1854): The first reference genome for Thecostraca.</title>
        <authorList>
            <person name="Kim W."/>
        </authorList>
    </citation>
    <scope>NUCLEOTIDE SEQUENCE [LARGE SCALE GENOMIC DNA]</scope>
    <source>
        <strain evidence="2">SNU_AA5</strain>
        <tissue evidence="2">Soma without cirri and trophi</tissue>
    </source>
</reference>
<evidence type="ECO:0000313" key="2">
    <source>
        <dbReference type="EMBL" id="KAF0310998.1"/>
    </source>
</evidence>
<dbReference type="EMBL" id="VIIS01000274">
    <property type="protein sequence ID" value="KAF0310998.1"/>
    <property type="molecule type" value="Genomic_DNA"/>
</dbReference>